<dbReference type="GO" id="GO:0010008">
    <property type="term" value="C:endosome membrane"/>
    <property type="evidence" value="ECO:0007669"/>
    <property type="project" value="UniProtKB-SubCell"/>
</dbReference>
<dbReference type="EMBL" id="LR862140">
    <property type="protein sequence ID" value="CAD1820330.1"/>
    <property type="molecule type" value="Genomic_DNA"/>
</dbReference>
<dbReference type="AlphaFoldDB" id="A0A6V7NNY0"/>
<dbReference type="GO" id="GO:0098554">
    <property type="term" value="C:cytoplasmic side of endoplasmic reticulum membrane"/>
    <property type="evidence" value="ECO:0007669"/>
    <property type="project" value="TreeGrafter"/>
</dbReference>
<evidence type="ECO:0000256" key="9">
    <source>
        <dbReference type="ARBA" id="ARBA00023136"/>
    </source>
</evidence>
<evidence type="ECO:0000256" key="2">
    <source>
        <dbReference type="ARBA" id="ARBA00004337"/>
    </source>
</evidence>
<dbReference type="InterPro" id="IPR003137">
    <property type="entry name" value="PA_domain"/>
</dbReference>
<evidence type="ECO:0000256" key="10">
    <source>
        <dbReference type="ARBA" id="ARBA00023180"/>
    </source>
</evidence>
<dbReference type="FunFam" id="3.50.30.30:FF:000007">
    <property type="entry name" value="Signal peptide peptidase-like 3"/>
    <property type="match status" value="1"/>
</dbReference>
<name>A0A6V7NNY0_ANACO</name>
<keyword evidence="9 11" id="KW-0472">Membrane</keyword>
<gene>
    <name evidence="13" type="ORF">CB5_LOCUS3541</name>
</gene>
<sequence>MYDLLRDPNRALTRREKVKNEEEKKKEERISFDSTILLFSYRPGKEEEEAKENPSDASLQGLLLLLLLSPILPLLAPQSRHYRLSPLLLGPLRAFPCGGGRRCLQRRRRRPQSPGCSNKFQLVKVKSWVNGTESTTFVGLSARFGATLPSQTSEAQKHFAVLANPFDCCANLSSKLTSSVALAKRGDCTFTDKAKVAQSGGAAGLLVINEDEELYKMVCTENDTSINVTIPVVMIPKSAGDKLMEFMANGGGNVKVLLYSPNRPVDEHYDQLTRKDGPDTRTRNREASEKEVLEINTKGAVIFVIAASAFLLLLFYLMSSWFVWLLIVLFCIGGTEGMHVCLVTLLSRILKDCGQTTINLPIFGEVLMLSLGFYRSVQPLLFFGLFFDMLHVLGLVKISLVSV</sequence>
<evidence type="ECO:0000256" key="8">
    <source>
        <dbReference type="ARBA" id="ARBA00022989"/>
    </source>
</evidence>
<evidence type="ECO:0000256" key="5">
    <source>
        <dbReference type="ARBA" id="ARBA00022729"/>
    </source>
</evidence>
<feature type="transmembrane region" description="Helical" evidence="11">
    <location>
        <begin position="380"/>
        <end position="400"/>
    </location>
</feature>
<keyword evidence="5" id="KW-0732">Signal</keyword>
<dbReference type="InterPro" id="IPR046450">
    <property type="entry name" value="PA_dom_sf"/>
</dbReference>
<keyword evidence="8 11" id="KW-1133">Transmembrane helix</keyword>
<dbReference type="Gene3D" id="3.50.30.30">
    <property type="match status" value="1"/>
</dbReference>
<feature type="domain" description="PA" evidence="12">
    <location>
        <begin position="174"/>
        <end position="243"/>
    </location>
</feature>
<evidence type="ECO:0000256" key="1">
    <source>
        <dbReference type="ARBA" id="ARBA00003012"/>
    </source>
</evidence>
<comment type="subcellular location">
    <subcellularLocation>
        <location evidence="2">Endosome membrane</location>
        <topology evidence="2">Multi-pass membrane protein</topology>
    </subcellularLocation>
</comment>
<dbReference type="GO" id="GO:0033619">
    <property type="term" value="P:membrane protein proteolysis"/>
    <property type="evidence" value="ECO:0007669"/>
    <property type="project" value="TreeGrafter"/>
</dbReference>
<proteinExistence type="inferred from homology"/>
<feature type="transmembrane region" description="Helical" evidence="11">
    <location>
        <begin position="300"/>
        <end position="318"/>
    </location>
</feature>
<organism evidence="13">
    <name type="scientific">Ananas comosus var. bracteatus</name>
    <name type="common">red pineapple</name>
    <dbReference type="NCBI Taxonomy" id="296719"/>
    <lineage>
        <taxon>Eukaryota</taxon>
        <taxon>Viridiplantae</taxon>
        <taxon>Streptophyta</taxon>
        <taxon>Embryophyta</taxon>
        <taxon>Tracheophyta</taxon>
        <taxon>Spermatophyta</taxon>
        <taxon>Magnoliopsida</taxon>
        <taxon>Liliopsida</taxon>
        <taxon>Poales</taxon>
        <taxon>Bromeliaceae</taxon>
        <taxon>Bromelioideae</taxon>
        <taxon>Ananas</taxon>
    </lineage>
</organism>
<dbReference type="InterPro" id="IPR007369">
    <property type="entry name" value="Peptidase_A22B_SPP"/>
</dbReference>
<feature type="transmembrane region" description="Helical" evidence="11">
    <location>
        <begin position="324"/>
        <end position="346"/>
    </location>
</feature>
<feature type="transmembrane region" description="Helical" evidence="11">
    <location>
        <begin position="358"/>
        <end position="374"/>
    </location>
</feature>
<dbReference type="PANTHER" id="PTHR12174">
    <property type="entry name" value="SIGNAL PEPTIDE PEPTIDASE"/>
    <property type="match status" value="1"/>
</dbReference>
<evidence type="ECO:0000256" key="7">
    <source>
        <dbReference type="ARBA" id="ARBA00022801"/>
    </source>
</evidence>
<keyword evidence="10" id="KW-0325">Glycoprotein</keyword>
<evidence type="ECO:0000256" key="3">
    <source>
        <dbReference type="ARBA" id="ARBA00006859"/>
    </source>
</evidence>
<keyword evidence="7" id="KW-0378">Hydrolase</keyword>
<evidence type="ECO:0000256" key="4">
    <source>
        <dbReference type="ARBA" id="ARBA00022692"/>
    </source>
</evidence>
<comment type="similarity">
    <text evidence="3">Belongs to the peptidase A22B family.</text>
</comment>
<dbReference type="GO" id="GO:0005765">
    <property type="term" value="C:lysosomal membrane"/>
    <property type="evidence" value="ECO:0007669"/>
    <property type="project" value="TreeGrafter"/>
</dbReference>
<keyword evidence="6" id="KW-0967">Endosome</keyword>
<protein>
    <recommendedName>
        <fullName evidence="12">PA domain-containing protein</fullName>
    </recommendedName>
</protein>
<dbReference type="SUPFAM" id="SSF52025">
    <property type="entry name" value="PA domain"/>
    <property type="match status" value="1"/>
</dbReference>
<dbReference type="GO" id="GO:0098553">
    <property type="term" value="C:lumenal side of endoplasmic reticulum membrane"/>
    <property type="evidence" value="ECO:0007669"/>
    <property type="project" value="TreeGrafter"/>
</dbReference>
<dbReference type="GO" id="GO:0030660">
    <property type="term" value="C:Golgi-associated vesicle membrane"/>
    <property type="evidence" value="ECO:0007669"/>
    <property type="project" value="TreeGrafter"/>
</dbReference>
<evidence type="ECO:0000256" key="6">
    <source>
        <dbReference type="ARBA" id="ARBA00022753"/>
    </source>
</evidence>
<evidence type="ECO:0000313" key="13">
    <source>
        <dbReference type="EMBL" id="CAD1820330.1"/>
    </source>
</evidence>
<evidence type="ECO:0000259" key="12">
    <source>
        <dbReference type="Pfam" id="PF02225"/>
    </source>
</evidence>
<dbReference type="Pfam" id="PF02225">
    <property type="entry name" value="PA"/>
    <property type="match status" value="1"/>
</dbReference>
<keyword evidence="4 11" id="KW-0812">Transmembrane</keyword>
<evidence type="ECO:0000256" key="11">
    <source>
        <dbReference type="SAM" id="Phobius"/>
    </source>
</evidence>
<comment type="function">
    <text evidence="1">Intramembrane-cleaving aspartic protease (I-CLiP) that cleaves type II membrane signal peptides in the hydrophobic plane of the membrane.</text>
</comment>
<dbReference type="Pfam" id="PF04258">
    <property type="entry name" value="Peptidase_A22B"/>
    <property type="match status" value="1"/>
</dbReference>
<accession>A0A6V7NNY0</accession>
<dbReference type="PANTHER" id="PTHR12174:SF90">
    <property type="entry name" value="SIGNAL PEPTIDE PEPTIDASE-LIKE 3"/>
    <property type="match status" value="1"/>
</dbReference>
<reference evidence="13" key="1">
    <citation type="submission" date="2020-07" db="EMBL/GenBank/DDBJ databases">
        <authorList>
            <person name="Lin J."/>
        </authorList>
    </citation>
    <scope>NUCLEOTIDE SEQUENCE</scope>
</reference>
<dbReference type="GO" id="GO:0042500">
    <property type="term" value="F:aspartic endopeptidase activity, intramembrane cleaving"/>
    <property type="evidence" value="ECO:0007669"/>
    <property type="project" value="InterPro"/>
</dbReference>